<dbReference type="AlphaFoldDB" id="A0A0G0QIR9"/>
<comment type="caution">
    <text evidence="2">The sequence shown here is derived from an EMBL/GenBank/DDBJ whole genome shotgun (WGS) entry which is preliminary data.</text>
</comment>
<dbReference type="InterPro" id="IPR011044">
    <property type="entry name" value="Quino_amine_DH_bsu"/>
</dbReference>
<dbReference type="SUPFAM" id="SSF50969">
    <property type="entry name" value="YVTN repeat-like/Quinoprotein amine dehydrogenase"/>
    <property type="match status" value="1"/>
</dbReference>
<name>A0A0G0QIR9_9BACT</name>
<feature type="transmembrane region" description="Helical" evidence="1">
    <location>
        <begin position="343"/>
        <end position="363"/>
    </location>
</feature>
<evidence type="ECO:0000313" key="2">
    <source>
        <dbReference type="EMBL" id="KKR40249.1"/>
    </source>
</evidence>
<evidence type="ECO:0008006" key="4">
    <source>
        <dbReference type="Google" id="ProtNLM"/>
    </source>
</evidence>
<evidence type="ECO:0000256" key="1">
    <source>
        <dbReference type="SAM" id="Phobius"/>
    </source>
</evidence>
<reference evidence="2 3" key="1">
    <citation type="journal article" date="2015" name="Nature">
        <title>rRNA introns, odd ribosomes, and small enigmatic genomes across a large radiation of phyla.</title>
        <authorList>
            <person name="Brown C.T."/>
            <person name="Hug L.A."/>
            <person name="Thomas B.C."/>
            <person name="Sharon I."/>
            <person name="Castelle C.J."/>
            <person name="Singh A."/>
            <person name="Wilkins M.J."/>
            <person name="Williams K.H."/>
            <person name="Banfield J.F."/>
        </authorList>
    </citation>
    <scope>NUCLEOTIDE SEQUENCE [LARGE SCALE GENOMIC DNA]</scope>
</reference>
<keyword evidence="1" id="KW-1133">Transmembrane helix</keyword>
<proteinExistence type="predicted"/>
<evidence type="ECO:0000313" key="3">
    <source>
        <dbReference type="Proteomes" id="UP000034072"/>
    </source>
</evidence>
<keyword evidence="1" id="KW-0812">Transmembrane</keyword>
<gene>
    <name evidence="2" type="ORF">UT75_C0009G0022</name>
</gene>
<dbReference type="InterPro" id="IPR015943">
    <property type="entry name" value="WD40/YVTN_repeat-like_dom_sf"/>
</dbReference>
<dbReference type="EMBL" id="LBXZ01000009">
    <property type="protein sequence ID" value="KKR40249.1"/>
    <property type="molecule type" value="Genomic_DNA"/>
</dbReference>
<sequence length="687" mass="75962">MEKIVIKPTSHEILVRGTNQDGHADLFAYDAEREENKRGLGNLFIIGNIQDSDGDQSDVAYITNLVASLAKREYYSRAEASPKEALSSALKKINDVVDEFFKNKNLEINIGIFAVAGENILISRLGKFKIFLARDGKTIDILNNVELFSKEHIEEKKFSSVISGKVGTSDKILAFYPGKAITSRERFIKADFIKFERDAFIEKMLSLKETKKDFGCAALYISIDKFKESTTKKDKPKKIKSTVEDATIKLHPEMGVPILAANEKTDDENKDSAQNAPIIATTNSIIPQEEEMRAELMATKKTEIPNIIPAEFTRGRKKNQFWSILNRIRISDFNPNKGLIKKAGIGAGVALLIIVIMVVRSYVVVNTEDKATTESVKRIQSQIDIAEDRVRENKLSEARTIISTALTELWALPDSSTSKVKTTIDNAIKVIDSFDKATEASLSLYANANQDGLALLQINSYGDSFGAIADMGGKIFLSKIIDGAVSRYLELSDTKPSSVIFSAEGDFSIGLDENAKKIAVSNDEKTRTIDLSSLATPKDIGYYQDNLYILSSDKISKVVDVVRGGKSITNWSQDPVPADAKLMVVDGNIFVIGTNGMLTRYFRGKKEAEFNIQIPATDRDYLLSTKDSKNLYLVSSDLGRVYTIDKESGSIVKSIKIGNVVPIVGASLSQAEVLYILTSDNKIWKIN</sequence>
<dbReference type="Proteomes" id="UP000034072">
    <property type="component" value="Unassembled WGS sequence"/>
</dbReference>
<protein>
    <recommendedName>
        <fullName evidence="4">PPM-type phosphatase domain-containing protein</fullName>
    </recommendedName>
</protein>
<dbReference type="Gene3D" id="2.130.10.10">
    <property type="entry name" value="YVTN repeat-like/Quinoprotein amine dehydrogenase"/>
    <property type="match status" value="1"/>
</dbReference>
<keyword evidence="1" id="KW-0472">Membrane</keyword>
<accession>A0A0G0QIR9</accession>
<organism evidence="2 3">
    <name type="scientific">Candidatus Yanofskybacteria bacterium GW2011_GWE2_40_11</name>
    <dbReference type="NCBI Taxonomy" id="1619033"/>
    <lineage>
        <taxon>Bacteria</taxon>
        <taxon>Candidatus Yanofskyibacteriota</taxon>
    </lineage>
</organism>